<dbReference type="EMBL" id="JBIVGG010000002">
    <property type="protein sequence ID" value="MFJ4078441.1"/>
    <property type="molecule type" value="Genomic_DNA"/>
</dbReference>
<sequence>MVITIPLVLLLAVALLLLLRFKAVGAGVAVVVALFGFYLADTGAADTVNQLVTAVTGALADADAGH</sequence>
<reference evidence="1 2" key="1">
    <citation type="submission" date="2024-10" db="EMBL/GenBank/DDBJ databases">
        <title>The Natural Products Discovery Center: Release of the First 8490 Sequenced Strains for Exploring Actinobacteria Biosynthetic Diversity.</title>
        <authorList>
            <person name="Kalkreuter E."/>
            <person name="Kautsar S.A."/>
            <person name="Yang D."/>
            <person name="Bader C.D."/>
            <person name="Teijaro C.N."/>
            <person name="Fluegel L."/>
            <person name="Davis C.M."/>
            <person name="Simpson J.R."/>
            <person name="Lauterbach L."/>
            <person name="Steele A.D."/>
            <person name="Gui C."/>
            <person name="Meng S."/>
            <person name="Li G."/>
            <person name="Viehrig K."/>
            <person name="Ye F."/>
            <person name="Su P."/>
            <person name="Kiefer A.F."/>
            <person name="Nichols A."/>
            <person name="Cepeda A.J."/>
            <person name="Yan W."/>
            <person name="Fan B."/>
            <person name="Jiang Y."/>
            <person name="Adhikari A."/>
            <person name="Zheng C.-J."/>
            <person name="Schuster L."/>
            <person name="Cowan T.M."/>
            <person name="Smanski M.J."/>
            <person name="Chevrette M.G."/>
            <person name="De Carvalho L.P.S."/>
            <person name="Shen B."/>
        </authorList>
    </citation>
    <scope>NUCLEOTIDE SEQUENCE [LARGE SCALE GENOMIC DNA]</scope>
    <source>
        <strain evidence="1 2">NPDC089932</strain>
    </source>
</reference>
<gene>
    <name evidence="1" type="ORF">ACIP2Z_05770</name>
</gene>
<organism evidence="1 2">
    <name type="scientific">Streptomyces iakyrus</name>
    <dbReference type="NCBI Taxonomy" id="68219"/>
    <lineage>
        <taxon>Bacteria</taxon>
        <taxon>Bacillati</taxon>
        <taxon>Actinomycetota</taxon>
        <taxon>Actinomycetes</taxon>
        <taxon>Kitasatosporales</taxon>
        <taxon>Streptomycetaceae</taxon>
        <taxon>Streptomyces</taxon>
    </lineage>
</organism>
<keyword evidence="2" id="KW-1185">Reference proteome</keyword>
<comment type="caution">
    <text evidence="1">The sequence shown here is derived from an EMBL/GenBank/DDBJ whole genome shotgun (WGS) entry which is preliminary data.</text>
</comment>
<evidence type="ECO:0000313" key="1">
    <source>
        <dbReference type="EMBL" id="MFJ4078441.1"/>
    </source>
</evidence>
<evidence type="ECO:0008006" key="3">
    <source>
        <dbReference type="Google" id="ProtNLM"/>
    </source>
</evidence>
<dbReference type="Proteomes" id="UP001617511">
    <property type="component" value="Unassembled WGS sequence"/>
</dbReference>
<name>A0ABW8F8U0_9ACTN</name>
<accession>A0ABW8F8U0</accession>
<evidence type="ECO:0000313" key="2">
    <source>
        <dbReference type="Proteomes" id="UP001617511"/>
    </source>
</evidence>
<protein>
    <recommendedName>
        <fullName evidence="3">Secreted protein</fullName>
    </recommendedName>
</protein>
<dbReference type="RefSeq" id="WP_402070494.1">
    <property type="nucleotide sequence ID" value="NZ_JBIVGG010000002.1"/>
</dbReference>
<proteinExistence type="predicted"/>